<keyword evidence="6" id="KW-1015">Disulfide bond</keyword>
<dbReference type="SUPFAM" id="SSF53254">
    <property type="entry name" value="Phosphoglycerate mutase-like"/>
    <property type="match status" value="1"/>
</dbReference>
<evidence type="ECO:0000313" key="9">
    <source>
        <dbReference type="Proteomes" id="UP000025227"/>
    </source>
</evidence>
<keyword evidence="9" id="KW-1185">Reference proteome</keyword>
<organism evidence="9 10">
    <name type="scientific">Haemonchus contortus</name>
    <name type="common">Barber pole worm</name>
    <dbReference type="NCBI Taxonomy" id="6289"/>
    <lineage>
        <taxon>Eukaryota</taxon>
        <taxon>Metazoa</taxon>
        <taxon>Ecdysozoa</taxon>
        <taxon>Nematoda</taxon>
        <taxon>Chromadorea</taxon>
        <taxon>Rhabditida</taxon>
        <taxon>Rhabditina</taxon>
        <taxon>Rhabditomorpha</taxon>
        <taxon>Strongyloidea</taxon>
        <taxon>Trichostrongylidae</taxon>
        <taxon>Haemonchus</taxon>
    </lineage>
</organism>
<dbReference type="OrthoDB" id="258392at2759"/>
<dbReference type="Pfam" id="PF00328">
    <property type="entry name" value="His_Phos_2"/>
    <property type="match status" value="1"/>
</dbReference>
<dbReference type="AlphaFoldDB" id="A0A7I4Y749"/>
<evidence type="ECO:0000256" key="6">
    <source>
        <dbReference type="ARBA" id="ARBA00023157"/>
    </source>
</evidence>
<feature type="chain" id="PRO_5035424812" description="acid phosphatase" evidence="8">
    <location>
        <begin position="17"/>
        <end position="445"/>
    </location>
</feature>
<sequence>MILITLFMLFCPWTLSAPVLDGDMELLLIQVIWRHGDRSPTKTWPTDPFQEGNWTFGGGGFGQLSPIGMGQHMRLGEFLRKTYVDKLNFLNSRYSSKEIYIRSTDKNRTLISAMSNMLGMYGQENNGAVVGEDYPSDEGWPKGFVPIAVHTVDDDTDYIGNPDAVCDRQTWLWNMAKTSQELQDFQNRIDVRDLLANLTIHCGEPVDIDNLWIIRDTLYIEQVHFNETLRKVNKWFSDDFFNQITMVNDQVQKYQSGSFNGTLMMNNLDIGNELQKIRGGSMMNDIYMHMNIKLQCLNKSSPNCSWINGLKYYAYSAHDSTIYQFFSIFNIETEVITNLGYPDYSAATFIELWRNRTDNRPYFKLTYHQNDLNVTLYPITHFIDTCEGQIYCSLDKFQAFADRTKPDQPMSQWCGVDPRPIAASSSKWMLSTTVLISLIALWMCC</sequence>
<accession>A0A7I4Y749</accession>
<dbReference type="Proteomes" id="UP000025227">
    <property type="component" value="Unplaced"/>
</dbReference>
<evidence type="ECO:0000313" key="10">
    <source>
        <dbReference type="WBParaSite" id="HCON_00054630-00001"/>
    </source>
</evidence>
<dbReference type="CDD" id="cd07061">
    <property type="entry name" value="HP_HAP_like"/>
    <property type="match status" value="1"/>
</dbReference>
<evidence type="ECO:0000256" key="2">
    <source>
        <dbReference type="ARBA" id="ARBA00005375"/>
    </source>
</evidence>
<dbReference type="InterPro" id="IPR000560">
    <property type="entry name" value="His_Pase_clade-2"/>
</dbReference>
<evidence type="ECO:0000256" key="1">
    <source>
        <dbReference type="ARBA" id="ARBA00000032"/>
    </source>
</evidence>
<dbReference type="PROSITE" id="PS00616">
    <property type="entry name" value="HIS_ACID_PHOSPHAT_1"/>
    <property type="match status" value="1"/>
</dbReference>
<dbReference type="InterPro" id="IPR029033">
    <property type="entry name" value="His_PPase_superfam"/>
</dbReference>
<keyword evidence="7" id="KW-0325">Glycoprotein</keyword>
<dbReference type="EC" id="3.1.3.2" evidence="3"/>
<dbReference type="PANTHER" id="PTHR11567">
    <property type="entry name" value="ACID PHOSPHATASE-RELATED"/>
    <property type="match status" value="1"/>
</dbReference>
<comment type="catalytic activity">
    <reaction evidence="1">
        <text>a phosphate monoester + H2O = an alcohol + phosphate</text>
        <dbReference type="Rhea" id="RHEA:15017"/>
        <dbReference type="ChEBI" id="CHEBI:15377"/>
        <dbReference type="ChEBI" id="CHEBI:30879"/>
        <dbReference type="ChEBI" id="CHEBI:43474"/>
        <dbReference type="ChEBI" id="CHEBI:67140"/>
        <dbReference type="EC" id="3.1.3.2"/>
    </reaction>
</comment>
<dbReference type="InterPro" id="IPR050645">
    <property type="entry name" value="Histidine_acid_phosphatase"/>
</dbReference>
<proteinExistence type="inferred from homology"/>
<evidence type="ECO:0000256" key="5">
    <source>
        <dbReference type="ARBA" id="ARBA00022801"/>
    </source>
</evidence>
<evidence type="ECO:0000256" key="4">
    <source>
        <dbReference type="ARBA" id="ARBA00022729"/>
    </source>
</evidence>
<evidence type="ECO:0000256" key="8">
    <source>
        <dbReference type="SAM" id="SignalP"/>
    </source>
</evidence>
<feature type="signal peptide" evidence="8">
    <location>
        <begin position="1"/>
        <end position="16"/>
    </location>
</feature>
<evidence type="ECO:0000256" key="7">
    <source>
        <dbReference type="ARBA" id="ARBA00023180"/>
    </source>
</evidence>
<dbReference type="PANTHER" id="PTHR11567:SF211">
    <property type="entry name" value="PROSTATIC ACID PHOSPHATASE"/>
    <property type="match status" value="1"/>
</dbReference>
<dbReference type="Gene3D" id="3.40.50.1240">
    <property type="entry name" value="Phosphoglycerate mutase-like"/>
    <property type="match status" value="1"/>
</dbReference>
<dbReference type="InterPro" id="IPR033379">
    <property type="entry name" value="Acid_Pase_AS"/>
</dbReference>
<keyword evidence="5" id="KW-0378">Hydrolase</keyword>
<evidence type="ECO:0000256" key="3">
    <source>
        <dbReference type="ARBA" id="ARBA00012646"/>
    </source>
</evidence>
<keyword evidence="4 8" id="KW-0732">Signal</keyword>
<name>A0A7I4Y749_HAECO</name>
<dbReference type="GO" id="GO:0003993">
    <property type="term" value="F:acid phosphatase activity"/>
    <property type="evidence" value="ECO:0007669"/>
    <property type="project" value="UniProtKB-EC"/>
</dbReference>
<reference evidence="10" key="1">
    <citation type="submission" date="2020-12" db="UniProtKB">
        <authorList>
            <consortium name="WormBaseParasite"/>
        </authorList>
    </citation>
    <scope>IDENTIFICATION</scope>
    <source>
        <strain evidence="10">MHco3</strain>
    </source>
</reference>
<protein>
    <recommendedName>
        <fullName evidence="3">acid phosphatase</fullName>
        <ecNumber evidence="3">3.1.3.2</ecNumber>
    </recommendedName>
</protein>
<comment type="similarity">
    <text evidence="2">Belongs to the histidine acid phosphatase family.</text>
</comment>
<dbReference type="WBParaSite" id="HCON_00054630-00001">
    <property type="protein sequence ID" value="HCON_00054630-00001"/>
    <property type="gene ID" value="HCON_00054630"/>
</dbReference>